<dbReference type="AlphaFoldDB" id="A0A7W6N016"/>
<feature type="transmembrane region" description="Helical" evidence="1">
    <location>
        <begin position="88"/>
        <end position="109"/>
    </location>
</feature>
<keyword evidence="1" id="KW-1133">Transmembrane helix</keyword>
<gene>
    <name evidence="4" type="ORF">GGR14_003405</name>
</gene>
<dbReference type="PANTHER" id="PTHR30273">
    <property type="entry name" value="PERIPLASMIC SIGNAL SENSOR AND SIGMA FACTOR ACTIVATOR FECR-RELATED"/>
    <property type="match status" value="1"/>
</dbReference>
<name>A0A7W6N016_9BACT</name>
<proteinExistence type="predicted"/>
<protein>
    <submittedName>
        <fullName evidence="4">Ferric-dicitrate binding protein FerR (Iron transport regulator)</fullName>
    </submittedName>
</protein>
<keyword evidence="1" id="KW-0812">Transmembrane</keyword>
<comment type="caution">
    <text evidence="4">The sequence shown here is derived from an EMBL/GenBank/DDBJ whole genome shotgun (WGS) entry which is preliminary data.</text>
</comment>
<dbReference type="OrthoDB" id="1097858at2"/>
<evidence type="ECO:0000259" key="2">
    <source>
        <dbReference type="Pfam" id="PF04773"/>
    </source>
</evidence>
<dbReference type="InterPro" id="IPR012373">
    <property type="entry name" value="Ferrdict_sens_TM"/>
</dbReference>
<dbReference type="EMBL" id="JACIES010000011">
    <property type="protein sequence ID" value="MBB4027591.1"/>
    <property type="molecule type" value="Genomic_DNA"/>
</dbReference>
<dbReference type="InterPro" id="IPR032508">
    <property type="entry name" value="FecR_C"/>
</dbReference>
<dbReference type="Gene3D" id="3.55.50.30">
    <property type="match status" value="1"/>
</dbReference>
<evidence type="ECO:0000313" key="5">
    <source>
        <dbReference type="Proteomes" id="UP000546007"/>
    </source>
</evidence>
<dbReference type="PIRSF" id="PIRSF018266">
    <property type="entry name" value="FecR"/>
    <property type="match status" value="1"/>
</dbReference>
<dbReference type="RefSeq" id="WP_151412111.1">
    <property type="nucleotide sequence ID" value="NZ_AP028155.1"/>
</dbReference>
<feature type="domain" description="Protein FecR C-terminal" evidence="3">
    <location>
        <begin position="310"/>
        <end position="379"/>
    </location>
</feature>
<sequence length="383" mass="44589">MTEQDKHITHIADLIIAELTGKIDDAGRNELENWKHETPEHLRLYNLYQSPDFIARKFEFIKEYSAIEAYQEFTGRVKQAKHRKRTLALYRYVAAVVLLFVLSGSFYFFHDTKDESIAFVQKIQPGSCKAILTEPDGTKIDISDTTFLAFVQKSVMSRKNEEEKEVVETLYHTITIPRGGEYDLLLSDGSRLRMNSESEIRVPVTFEKGQREVFMKGEIYFDIVRDSLAPFVVHTHQGDIRVLGTSFNVRDYQDENFLETTLVNGKVAFERGGNYSYLKPGEQLRLNKEDGKTTVETVDVLLYCSWKDGRFVFEKQRLEVIMNTIARWYNINVFYESSSVKDILFTGNIKRYSDLEQVVNMLKLINKIDIEIKDRNVFVRNNE</sequence>
<evidence type="ECO:0000313" key="4">
    <source>
        <dbReference type="EMBL" id="MBB4027591.1"/>
    </source>
</evidence>
<feature type="domain" description="FecR protein" evidence="2">
    <location>
        <begin position="173"/>
        <end position="267"/>
    </location>
</feature>
<keyword evidence="5" id="KW-1185">Reference proteome</keyword>
<reference evidence="4 5" key="1">
    <citation type="submission" date="2020-08" db="EMBL/GenBank/DDBJ databases">
        <title>Genomic Encyclopedia of Type Strains, Phase IV (KMG-IV): sequencing the most valuable type-strain genomes for metagenomic binning, comparative biology and taxonomic classification.</title>
        <authorList>
            <person name="Goeker M."/>
        </authorList>
    </citation>
    <scope>NUCLEOTIDE SEQUENCE [LARGE SCALE GENOMIC DNA]</scope>
    <source>
        <strain evidence="4 5">DSM 105721</strain>
    </source>
</reference>
<keyword evidence="1" id="KW-0472">Membrane</keyword>
<organism evidence="4 5">
    <name type="scientific">Butyricimonas faecihominis</name>
    <dbReference type="NCBI Taxonomy" id="1472416"/>
    <lineage>
        <taxon>Bacteria</taxon>
        <taxon>Pseudomonadati</taxon>
        <taxon>Bacteroidota</taxon>
        <taxon>Bacteroidia</taxon>
        <taxon>Bacteroidales</taxon>
        <taxon>Odoribacteraceae</taxon>
        <taxon>Butyricimonas</taxon>
    </lineage>
</organism>
<dbReference type="GO" id="GO:0016989">
    <property type="term" value="F:sigma factor antagonist activity"/>
    <property type="evidence" value="ECO:0007669"/>
    <property type="project" value="TreeGrafter"/>
</dbReference>
<evidence type="ECO:0000256" key="1">
    <source>
        <dbReference type="SAM" id="Phobius"/>
    </source>
</evidence>
<dbReference type="GeneID" id="93101463"/>
<dbReference type="Pfam" id="PF16344">
    <property type="entry name" value="FecR_C"/>
    <property type="match status" value="1"/>
</dbReference>
<dbReference type="Gene3D" id="2.60.120.1440">
    <property type="match status" value="1"/>
</dbReference>
<dbReference type="Proteomes" id="UP000546007">
    <property type="component" value="Unassembled WGS sequence"/>
</dbReference>
<accession>A0A7W6N016</accession>
<evidence type="ECO:0000259" key="3">
    <source>
        <dbReference type="Pfam" id="PF16344"/>
    </source>
</evidence>
<dbReference type="InterPro" id="IPR006860">
    <property type="entry name" value="FecR"/>
</dbReference>
<dbReference type="PANTHER" id="PTHR30273:SF2">
    <property type="entry name" value="PROTEIN FECR"/>
    <property type="match status" value="1"/>
</dbReference>
<dbReference type="Pfam" id="PF04773">
    <property type="entry name" value="FecR"/>
    <property type="match status" value="1"/>
</dbReference>